<evidence type="ECO:0000313" key="1">
    <source>
        <dbReference type="EMBL" id="KAI4322986.1"/>
    </source>
</evidence>
<keyword evidence="2" id="KW-1185">Reference proteome</keyword>
<dbReference type="EMBL" id="CM039434">
    <property type="protein sequence ID" value="KAI4322986.1"/>
    <property type="molecule type" value="Genomic_DNA"/>
</dbReference>
<reference evidence="1 2" key="1">
    <citation type="journal article" date="2022" name="DNA Res.">
        <title>Chromosomal-level genome assembly of the orchid tree Bauhinia variegata (Leguminosae; Cercidoideae) supports the allotetraploid origin hypothesis of Bauhinia.</title>
        <authorList>
            <person name="Zhong Y."/>
            <person name="Chen Y."/>
            <person name="Zheng D."/>
            <person name="Pang J."/>
            <person name="Liu Y."/>
            <person name="Luo S."/>
            <person name="Meng S."/>
            <person name="Qian L."/>
            <person name="Wei D."/>
            <person name="Dai S."/>
            <person name="Zhou R."/>
        </authorList>
    </citation>
    <scope>NUCLEOTIDE SEQUENCE [LARGE SCALE GENOMIC DNA]</scope>
    <source>
        <strain evidence="1">BV-YZ2020</strain>
    </source>
</reference>
<protein>
    <submittedName>
        <fullName evidence="1">Uncharacterized protein</fullName>
    </submittedName>
</protein>
<dbReference type="Proteomes" id="UP000828941">
    <property type="component" value="Chromosome 9"/>
</dbReference>
<accession>A0ACB9MG82</accession>
<evidence type="ECO:0000313" key="2">
    <source>
        <dbReference type="Proteomes" id="UP000828941"/>
    </source>
</evidence>
<name>A0ACB9MG82_BAUVA</name>
<gene>
    <name evidence="1" type="ORF">L6164_022631</name>
</gene>
<comment type="caution">
    <text evidence="1">The sequence shown here is derived from an EMBL/GenBank/DDBJ whole genome shotgun (WGS) entry which is preliminary data.</text>
</comment>
<organism evidence="1 2">
    <name type="scientific">Bauhinia variegata</name>
    <name type="common">Purple orchid tree</name>
    <name type="synonym">Phanera variegata</name>
    <dbReference type="NCBI Taxonomy" id="167791"/>
    <lineage>
        <taxon>Eukaryota</taxon>
        <taxon>Viridiplantae</taxon>
        <taxon>Streptophyta</taxon>
        <taxon>Embryophyta</taxon>
        <taxon>Tracheophyta</taxon>
        <taxon>Spermatophyta</taxon>
        <taxon>Magnoliopsida</taxon>
        <taxon>eudicotyledons</taxon>
        <taxon>Gunneridae</taxon>
        <taxon>Pentapetalae</taxon>
        <taxon>rosids</taxon>
        <taxon>fabids</taxon>
        <taxon>Fabales</taxon>
        <taxon>Fabaceae</taxon>
        <taxon>Cercidoideae</taxon>
        <taxon>Cercideae</taxon>
        <taxon>Bauhiniinae</taxon>
        <taxon>Bauhinia</taxon>
    </lineage>
</organism>
<sequence>MAQLPPKIPSITENWPSNFPRQRISAMANFIPTNGTANDQKQQVQQPLPSWVDEFLEFSSARRGAHRRSASDSIAFLETPLFEECQNATTKMPAEGGTHGFDRLDDDQLMSMFSDDIAADFPPSTTASNRATPNSSYQNINNDEKPMAMDAKTQGRQPKNEPGEVESSCKNETPVPLPSTAPSSGDNFVDPKRVKRILANRQSAQRSRVRKLQYISDLERSVTTLQTEVSALSPRVAFLDHQRLVLNVDNSALKQRIAALAQDNIFKDAHREALKKEIERLRQIYEQQKMGNPANDKGPPASLQQKMGN</sequence>
<proteinExistence type="predicted"/>